<evidence type="ECO:0000313" key="8">
    <source>
        <dbReference type="Proteomes" id="UP000807306"/>
    </source>
</evidence>
<feature type="chain" id="PRO_5040528774" description="Hydrophobin" evidence="6">
    <location>
        <begin position="20"/>
        <end position="112"/>
    </location>
</feature>
<evidence type="ECO:0000256" key="6">
    <source>
        <dbReference type="RuleBase" id="RU365009"/>
    </source>
</evidence>
<evidence type="ECO:0000256" key="1">
    <source>
        <dbReference type="ARBA" id="ARBA00004191"/>
    </source>
</evidence>
<dbReference type="CDD" id="cd23507">
    <property type="entry name" value="hydrophobin_I"/>
    <property type="match status" value="1"/>
</dbReference>
<comment type="similarity">
    <text evidence="2 6">Belongs to the fungal hydrophobin family.</text>
</comment>
<dbReference type="EMBL" id="MU157835">
    <property type="protein sequence ID" value="KAF9531297.1"/>
    <property type="molecule type" value="Genomic_DNA"/>
</dbReference>
<evidence type="ECO:0000256" key="4">
    <source>
        <dbReference type="ARBA" id="ARBA00022525"/>
    </source>
</evidence>
<comment type="subcellular location">
    <subcellularLocation>
        <location evidence="1 6">Secreted</location>
        <location evidence="1 6">Cell wall</location>
    </subcellularLocation>
</comment>
<reference evidence="7" key="1">
    <citation type="submission" date="2020-11" db="EMBL/GenBank/DDBJ databases">
        <authorList>
            <consortium name="DOE Joint Genome Institute"/>
            <person name="Ahrendt S."/>
            <person name="Riley R."/>
            <person name="Andreopoulos W."/>
            <person name="Labutti K."/>
            <person name="Pangilinan J."/>
            <person name="Ruiz-Duenas F.J."/>
            <person name="Barrasa J.M."/>
            <person name="Sanchez-Garcia M."/>
            <person name="Camarero S."/>
            <person name="Miyauchi S."/>
            <person name="Serrano A."/>
            <person name="Linde D."/>
            <person name="Babiker R."/>
            <person name="Drula E."/>
            <person name="Ayuso-Fernandez I."/>
            <person name="Pacheco R."/>
            <person name="Padilla G."/>
            <person name="Ferreira P."/>
            <person name="Barriuso J."/>
            <person name="Kellner H."/>
            <person name="Castanera R."/>
            <person name="Alfaro M."/>
            <person name="Ramirez L."/>
            <person name="Pisabarro A.G."/>
            <person name="Kuo A."/>
            <person name="Tritt A."/>
            <person name="Lipzen A."/>
            <person name="He G."/>
            <person name="Yan M."/>
            <person name="Ng V."/>
            <person name="Cullen D."/>
            <person name="Martin F."/>
            <person name="Rosso M.-N."/>
            <person name="Henrissat B."/>
            <person name="Hibbett D."/>
            <person name="Martinez A.T."/>
            <person name="Grigoriev I.V."/>
        </authorList>
    </citation>
    <scope>NUCLEOTIDE SEQUENCE</scope>
    <source>
        <strain evidence="7">CBS 506.95</strain>
    </source>
</reference>
<dbReference type="Proteomes" id="UP000807306">
    <property type="component" value="Unassembled WGS sequence"/>
</dbReference>
<keyword evidence="6" id="KW-0732">Signal</keyword>
<dbReference type="Pfam" id="PF01185">
    <property type="entry name" value="Hydrophobin"/>
    <property type="match status" value="1"/>
</dbReference>
<feature type="signal peptide" evidence="6">
    <location>
        <begin position="1"/>
        <end position="19"/>
    </location>
</feature>
<keyword evidence="8" id="KW-1185">Reference proteome</keyword>
<evidence type="ECO:0000313" key="7">
    <source>
        <dbReference type="EMBL" id="KAF9531297.1"/>
    </source>
</evidence>
<keyword evidence="3 6" id="KW-0134">Cell wall</keyword>
<accession>A0A9P6EM27</accession>
<organism evidence="7 8">
    <name type="scientific">Crepidotus variabilis</name>
    <dbReference type="NCBI Taxonomy" id="179855"/>
    <lineage>
        <taxon>Eukaryota</taxon>
        <taxon>Fungi</taxon>
        <taxon>Dikarya</taxon>
        <taxon>Basidiomycota</taxon>
        <taxon>Agaricomycotina</taxon>
        <taxon>Agaricomycetes</taxon>
        <taxon>Agaricomycetidae</taxon>
        <taxon>Agaricales</taxon>
        <taxon>Agaricineae</taxon>
        <taxon>Crepidotaceae</taxon>
        <taxon>Crepidotus</taxon>
    </lineage>
</organism>
<name>A0A9P6EM27_9AGAR</name>
<keyword evidence="4 6" id="KW-0964">Secreted</keyword>
<proteinExistence type="inferred from homology"/>
<dbReference type="AlphaFoldDB" id="A0A9P6EM27"/>
<gene>
    <name evidence="7" type="ORF">CPB83DRAFT_808926</name>
</gene>
<evidence type="ECO:0000256" key="3">
    <source>
        <dbReference type="ARBA" id="ARBA00022512"/>
    </source>
</evidence>
<dbReference type="InterPro" id="IPR001338">
    <property type="entry name" value="Class_I_Hydrophobin"/>
</dbReference>
<keyword evidence="5 6" id="KW-1015">Disulfide bond</keyword>
<dbReference type="OrthoDB" id="4225815at2759"/>
<evidence type="ECO:0000256" key="2">
    <source>
        <dbReference type="ARBA" id="ARBA00010446"/>
    </source>
</evidence>
<dbReference type="GO" id="GO:0005199">
    <property type="term" value="F:structural constituent of cell wall"/>
    <property type="evidence" value="ECO:0007669"/>
    <property type="project" value="InterPro"/>
</dbReference>
<comment type="caution">
    <text evidence="7">The sequence shown here is derived from an EMBL/GenBank/DDBJ whole genome shotgun (WGS) entry which is preliminary data.</text>
</comment>
<dbReference type="SMART" id="SM00075">
    <property type="entry name" value="HYDRO"/>
    <property type="match status" value="1"/>
</dbReference>
<dbReference type="GO" id="GO:0009277">
    <property type="term" value="C:fungal-type cell wall"/>
    <property type="evidence" value="ECO:0007669"/>
    <property type="project" value="InterPro"/>
</dbReference>
<evidence type="ECO:0000256" key="5">
    <source>
        <dbReference type="ARBA" id="ARBA00023157"/>
    </source>
</evidence>
<protein>
    <recommendedName>
        <fullName evidence="6">Hydrophobin</fullName>
    </recommendedName>
</protein>
<sequence length="112" mass="11302">MCSKLAIFVATTMAIFVAANPAGTDGINNSCNSGPVQCCNSVSEADSKQADFFKSLLNVAIPIGTKIGSTCSPISAVGVGSGSSCQSQPVCCENNHFNGLVAIGCSPINLNI</sequence>